<dbReference type="Proteomes" id="UP001162834">
    <property type="component" value="Chromosome"/>
</dbReference>
<keyword evidence="3" id="KW-1185">Reference proteome</keyword>
<protein>
    <submittedName>
        <fullName evidence="2">Uncharacterized protein</fullName>
    </submittedName>
</protein>
<dbReference type="KEGG" id="sbae:DSM104329_01920"/>
<accession>A0A9E6XXF3</accession>
<reference evidence="2" key="1">
    <citation type="journal article" date="2022" name="Int. J. Syst. Evol. Microbiol.">
        <title>Pseudomonas aegrilactucae sp. nov. and Pseudomonas morbosilactucae sp. nov., pathogens causing bacterial rot of lettuce in Japan.</title>
        <authorList>
            <person name="Sawada H."/>
            <person name="Fujikawa T."/>
            <person name="Satou M."/>
        </authorList>
    </citation>
    <scope>NUCLEOTIDE SEQUENCE</scope>
    <source>
        <strain evidence="2">0166_1</strain>
    </source>
</reference>
<evidence type="ECO:0000313" key="3">
    <source>
        <dbReference type="Proteomes" id="UP001162834"/>
    </source>
</evidence>
<dbReference type="RefSeq" id="WP_259315211.1">
    <property type="nucleotide sequence ID" value="NZ_CP087164.1"/>
</dbReference>
<dbReference type="AlphaFoldDB" id="A0A9E6XXF3"/>
<evidence type="ECO:0000256" key="1">
    <source>
        <dbReference type="SAM" id="MobiDB-lite"/>
    </source>
</evidence>
<feature type="region of interest" description="Disordered" evidence="1">
    <location>
        <begin position="61"/>
        <end position="81"/>
    </location>
</feature>
<dbReference type="EMBL" id="CP087164">
    <property type="protein sequence ID" value="UGS35527.1"/>
    <property type="molecule type" value="Genomic_DNA"/>
</dbReference>
<organism evidence="2 3">
    <name type="scientific">Capillimicrobium parvum</name>
    <dbReference type="NCBI Taxonomy" id="2884022"/>
    <lineage>
        <taxon>Bacteria</taxon>
        <taxon>Bacillati</taxon>
        <taxon>Actinomycetota</taxon>
        <taxon>Thermoleophilia</taxon>
        <taxon>Solirubrobacterales</taxon>
        <taxon>Capillimicrobiaceae</taxon>
        <taxon>Capillimicrobium</taxon>
    </lineage>
</organism>
<sequence length="98" mass="10053">MTPDPPSAADPPALDDDAIRAVVRRLARPVPGGSGHVIERVAITAEGSNRDAIEAWIASVGGRPETRETSARTGGLHGDRAPARSAAVRFVLPPGALG</sequence>
<evidence type="ECO:0000313" key="2">
    <source>
        <dbReference type="EMBL" id="UGS35527.1"/>
    </source>
</evidence>
<proteinExistence type="predicted"/>
<gene>
    <name evidence="2" type="ORF">DSM104329_01920</name>
</gene>
<name>A0A9E6XXF3_9ACTN</name>